<dbReference type="PANTHER" id="PTHR33116:SF80">
    <property type="entry name" value="REVERSE TRANSCRIPTASE ZINC-BINDING DOMAIN-CONTAINING PROTEIN"/>
    <property type="match status" value="1"/>
</dbReference>
<dbReference type="Gene3D" id="3.30.420.10">
    <property type="entry name" value="Ribonuclease H-like superfamily/Ribonuclease H"/>
    <property type="match status" value="1"/>
</dbReference>
<dbReference type="PANTHER" id="PTHR33116">
    <property type="entry name" value="REVERSE TRANSCRIPTASE ZINC-BINDING DOMAIN-CONTAINING PROTEIN-RELATED-RELATED"/>
    <property type="match status" value="1"/>
</dbReference>
<feature type="compositionally biased region" description="Low complexity" evidence="1">
    <location>
        <begin position="245"/>
        <end position="257"/>
    </location>
</feature>
<dbReference type="InterPro" id="IPR012337">
    <property type="entry name" value="RNaseH-like_sf"/>
</dbReference>
<keyword evidence="3" id="KW-1185">Reference proteome</keyword>
<reference evidence="2" key="1">
    <citation type="submission" date="2020-02" db="EMBL/GenBank/DDBJ databases">
        <authorList>
            <person name="Scholz U."/>
            <person name="Mascher M."/>
            <person name="Fiebig A."/>
        </authorList>
    </citation>
    <scope>NUCLEOTIDE SEQUENCE</scope>
</reference>
<dbReference type="AlphaFoldDB" id="A0A7I8L1L4"/>
<sequence>MVGPSTPIGTIRHIQGLTRFSRGHLPFEYLECPIFLGHRRIHYFDALVGKLRKKLAGWKLQLLSLGGRIQLIRHVLMSMPLHLLAVHEWKLNVDEASQGNPGPSGGGGILHDSTGCILFAFSNFYNIRTNTEAEAMTQEYLGRHHAMSKTHHNHYASVPRRESDSQCPCYVWSQIASEDSLLFLTGHAPRSSSSFSPNADQPVSLNMMSELESISSIITSPLKKEVFHPPCHPRPFVSPPPSSSPPIHSSPHSKSPSPLSPHRPRQTLRLPT</sequence>
<dbReference type="OrthoDB" id="1752183at2759"/>
<accession>A0A7I8L1L4</accession>
<evidence type="ECO:0000313" key="3">
    <source>
        <dbReference type="Proteomes" id="UP000663760"/>
    </source>
</evidence>
<evidence type="ECO:0000256" key="1">
    <source>
        <dbReference type="SAM" id="MobiDB-lite"/>
    </source>
</evidence>
<dbReference type="Proteomes" id="UP000663760">
    <property type="component" value="Chromosome 10"/>
</dbReference>
<dbReference type="SUPFAM" id="SSF53098">
    <property type="entry name" value="Ribonuclease H-like"/>
    <property type="match status" value="1"/>
</dbReference>
<feature type="region of interest" description="Disordered" evidence="1">
    <location>
        <begin position="229"/>
        <end position="272"/>
    </location>
</feature>
<protein>
    <submittedName>
        <fullName evidence="2">Uncharacterized protein</fullName>
    </submittedName>
</protein>
<evidence type="ECO:0000313" key="2">
    <source>
        <dbReference type="EMBL" id="CAA7403208.1"/>
    </source>
</evidence>
<proteinExistence type="predicted"/>
<organism evidence="2 3">
    <name type="scientific">Spirodela intermedia</name>
    <name type="common">Intermediate duckweed</name>
    <dbReference type="NCBI Taxonomy" id="51605"/>
    <lineage>
        <taxon>Eukaryota</taxon>
        <taxon>Viridiplantae</taxon>
        <taxon>Streptophyta</taxon>
        <taxon>Embryophyta</taxon>
        <taxon>Tracheophyta</taxon>
        <taxon>Spermatophyta</taxon>
        <taxon>Magnoliopsida</taxon>
        <taxon>Liliopsida</taxon>
        <taxon>Araceae</taxon>
        <taxon>Lemnoideae</taxon>
        <taxon>Spirodela</taxon>
    </lineage>
</organism>
<dbReference type="EMBL" id="LR746273">
    <property type="protein sequence ID" value="CAA7403208.1"/>
    <property type="molecule type" value="Genomic_DNA"/>
</dbReference>
<feature type="compositionally biased region" description="Pro residues" evidence="1">
    <location>
        <begin position="230"/>
        <end position="244"/>
    </location>
</feature>
<dbReference type="GO" id="GO:0003676">
    <property type="term" value="F:nucleic acid binding"/>
    <property type="evidence" value="ECO:0007669"/>
    <property type="project" value="InterPro"/>
</dbReference>
<gene>
    <name evidence="2" type="ORF">SI8410_10013886</name>
</gene>
<name>A0A7I8L1L4_SPIIN</name>
<dbReference type="InterPro" id="IPR036397">
    <property type="entry name" value="RNaseH_sf"/>
</dbReference>